<dbReference type="HOGENOM" id="CLU_097651_0_0_1"/>
<dbReference type="Proteomes" id="UP000012065">
    <property type="component" value="Unassembled WGS sequence"/>
</dbReference>
<organism evidence="2 3">
    <name type="scientific">Thanatephorus cucumeris (strain AG1-IB / isolate 7/3/14)</name>
    <name type="common">Lettuce bottom rot fungus</name>
    <name type="synonym">Rhizoctonia solani</name>
    <dbReference type="NCBI Taxonomy" id="1108050"/>
    <lineage>
        <taxon>Eukaryota</taxon>
        <taxon>Fungi</taxon>
        <taxon>Dikarya</taxon>
        <taxon>Basidiomycota</taxon>
        <taxon>Agaricomycotina</taxon>
        <taxon>Agaricomycetes</taxon>
        <taxon>Cantharellales</taxon>
        <taxon>Ceratobasidiaceae</taxon>
        <taxon>Rhizoctonia</taxon>
        <taxon>Rhizoctonia solani AG-1</taxon>
    </lineage>
</organism>
<comment type="caution">
    <text evidence="2">The sequence shown here is derived from an EMBL/GenBank/DDBJ whole genome shotgun (WGS) entry which is preliminary data.</text>
</comment>
<dbReference type="EMBL" id="CAOJ01017127">
    <property type="protein sequence ID" value="CCO37411.1"/>
    <property type="molecule type" value="Genomic_DNA"/>
</dbReference>
<evidence type="ECO:0000313" key="3">
    <source>
        <dbReference type="Proteomes" id="UP000012065"/>
    </source>
</evidence>
<evidence type="ECO:0000256" key="1">
    <source>
        <dbReference type="SAM" id="MobiDB-lite"/>
    </source>
</evidence>
<feature type="region of interest" description="Disordered" evidence="1">
    <location>
        <begin position="209"/>
        <end position="275"/>
    </location>
</feature>
<dbReference type="AlphaFoldDB" id="M5CDA4"/>
<proteinExistence type="predicted"/>
<gene>
    <name evidence="2" type="ORF">BN14_11567</name>
</gene>
<evidence type="ECO:0000313" key="2">
    <source>
        <dbReference type="EMBL" id="CCO37411.1"/>
    </source>
</evidence>
<name>M5CDA4_THACB</name>
<protein>
    <submittedName>
        <fullName evidence="2">Uncharacterized protein</fullName>
    </submittedName>
</protein>
<feature type="compositionally biased region" description="Polar residues" evidence="1">
    <location>
        <begin position="210"/>
        <end position="220"/>
    </location>
</feature>
<reference evidence="2 3" key="1">
    <citation type="journal article" date="2013" name="J. Biotechnol.">
        <title>Establishment and interpretation of the genome sequence of the phytopathogenic fungus Rhizoctonia solani AG1-IB isolate 7/3/14.</title>
        <authorList>
            <person name="Wibberg D.W."/>
            <person name="Jelonek L.J."/>
            <person name="Rupp O.R."/>
            <person name="Hennig M.H."/>
            <person name="Eikmeyer F.E."/>
            <person name="Goesmann A.G."/>
            <person name="Hartmann A.H."/>
            <person name="Borriss R.B."/>
            <person name="Grosch R.G."/>
            <person name="Puehler A.P."/>
            <person name="Schlueter A.S."/>
        </authorList>
    </citation>
    <scope>NUCLEOTIDE SEQUENCE [LARGE SCALE GENOMIC DNA]</scope>
    <source>
        <strain evidence="3">AG1-IB / isolate 7/3/14</strain>
    </source>
</reference>
<sequence>MSAELFEYIHSVKPSLGDAKRAKVGILLIHYITLARVSDGRVNIEAVLTTSGESFVAKVLRNMDVVRGLGFALKIDMTAPYHQSPVPKGLRRLCESYGIDCDACIRRSKRPERARSDMWDLVVFVRVAQAIMGALHYETLRELDESYIGHRPAGYKAESKWLGLGTEHKARPIRARDLPQAGCPRSMGVNAVRSTANPEPVWIARKATDESWTTHSSPSSGRKLHVPRSPAPRRAPCVESLGVRPGPTSRYIPPPSSKAESIRTRLNAHSACRRR</sequence>
<accession>M5CDA4</accession>